<comment type="caution">
    <text evidence="1">The sequence shown here is derived from an EMBL/GenBank/DDBJ whole genome shotgun (WGS) entry which is preliminary data.</text>
</comment>
<dbReference type="EMBL" id="RWKW01000063">
    <property type="protein sequence ID" value="RST85180.1"/>
    <property type="molecule type" value="Genomic_DNA"/>
</dbReference>
<evidence type="ECO:0000313" key="2">
    <source>
        <dbReference type="Proteomes" id="UP000278398"/>
    </source>
</evidence>
<proteinExistence type="predicted"/>
<dbReference type="RefSeq" id="WP_126701138.1">
    <property type="nucleotide sequence ID" value="NZ_RWKW01000063.1"/>
</dbReference>
<gene>
    <name evidence="1" type="ORF">EJC49_17025</name>
</gene>
<keyword evidence="2" id="KW-1185">Reference proteome</keyword>
<evidence type="ECO:0000313" key="1">
    <source>
        <dbReference type="EMBL" id="RST85180.1"/>
    </source>
</evidence>
<organism evidence="1 2">
    <name type="scientific">Aquibium carbonis</name>
    <dbReference type="NCBI Taxonomy" id="2495581"/>
    <lineage>
        <taxon>Bacteria</taxon>
        <taxon>Pseudomonadati</taxon>
        <taxon>Pseudomonadota</taxon>
        <taxon>Alphaproteobacteria</taxon>
        <taxon>Hyphomicrobiales</taxon>
        <taxon>Phyllobacteriaceae</taxon>
        <taxon>Aquibium</taxon>
    </lineage>
</organism>
<reference evidence="1 2" key="1">
    <citation type="submission" date="2018-12" db="EMBL/GenBank/DDBJ databases">
        <title>Mesorhizobium carbonis sp. nov., isolated from coal mine water.</title>
        <authorList>
            <person name="Xin W."/>
            <person name="Xu Z."/>
            <person name="Xiang F."/>
            <person name="Zhang J."/>
            <person name="Xi L."/>
            <person name="Liu J."/>
        </authorList>
    </citation>
    <scope>NUCLEOTIDE SEQUENCE [LARGE SCALE GENOMIC DNA]</scope>
    <source>
        <strain evidence="1 2">B2.3</strain>
    </source>
</reference>
<dbReference type="OrthoDB" id="8085901at2"/>
<protein>
    <submittedName>
        <fullName evidence="1">Uncharacterized protein</fullName>
    </submittedName>
</protein>
<accession>A0A3R9Y6F4</accession>
<sequence length="69" mass="8040">MTMRMRLPGGTLKIKRYIELRHAERKREVPVIVVGGLYFVWWSEAATRRRAARMRHSDLAENGSESPQS</sequence>
<dbReference type="AlphaFoldDB" id="A0A3R9Y6F4"/>
<name>A0A3R9Y6F4_9HYPH</name>
<dbReference type="Proteomes" id="UP000278398">
    <property type="component" value="Unassembled WGS sequence"/>
</dbReference>